<organism evidence="1 2">
    <name type="scientific">Amycolatopsis tucumanensis</name>
    <dbReference type="NCBI Taxonomy" id="401106"/>
    <lineage>
        <taxon>Bacteria</taxon>
        <taxon>Bacillati</taxon>
        <taxon>Actinomycetota</taxon>
        <taxon>Actinomycetes</taxon>
        <taxon>Pseudonocardiales</taxon>
        <taxon>Pseudonocardiaceae</taxon>
        <taxon>Amycolatopsis</taxon>
    </lineage>
</organism>
<comment type="caution">
    <text evidence="1">The sequence shown here is derived from an EMBL/GenBank/DDBJ whole genome shotgun (WGS) entry which is preliminary data.</text>
</comment>
<protein>
    <recommendedName>
        <fullName evidence="3">AIPR protein</fullName>
    </recommendedName>
</protein>
<dbReference type="Proteomes" id="UP001501624">
    <property type="component" value="Unassembled WGS sequence"/>
</dbReference>
<dbReference type="EMBL" id="BAABCM010000013">
    <property type="protein sequence ID" value="GAA3843218.1"/>
    <property type="molecule type" value="Genomic_DNA"/>
</dbReference>
<evidence type="ECO:0000313" key="2">
    <source>
        <dbReference type="Proteomes" id="UP001501624"/>
    </source>
</evidence>
<sequence>MSISPISSEVVRIALEKTEGASFERFVNEFYPAIAGGSYVPLGGNKDGGADAFEGGIFESNRTTNVFYQASIEQDAQAKVRRTVKRLREFGRSPERLIYITSKRVKYIDKVEADLTDELDVSIVIRDGEYIVSHVNDGFRTIAAFNEHLRHYTDFLRNIGRNSLIAPSRHVKSPAVFVFLAQEVERRRGDEKLVDAVTDALILWALEGTDPELGEFRTEDQVRERIIHELPSVEALVAPRLRRRLRAMSRKSYETGRAVRWYQQDNKFCLPYETRSRLEGENVKDEGLILDVKQSLEQRIRQADPDGLGEKGIASAAEVSLRALQLAFEKEGLEFSSFLEDPSASSDYPAIADAIKQALSEFGHSGRRGLSIGAAAFDAVRRVLYDSNEDERTYLHKLAKTYALLFTLNTEPRLVEFFQDMAGDFYLYVGSDVLIRALSEYYLNTPDQMTKNTLLMARRLGAKLILTGPVLEEVIGHLRVCDAEYNNHVAGRESHLTYEAAREAPHILLRAYLYARLRDDLGRRRPKGWPAFVGLFCDYGDLRRPSAQDAVRMYLQVTFGLEFRTREELRAFSSDSDVESLTAALETDKKDRRLAYNDALMALAVYGRRNKRRESSTVSEFGYQTWWLTGETSILKHTRPLVREHGSRYVMRPDFLLNFFTLAPKAADARSAFSAVFPTSLGVRLGRRIDSGTFHKIMEKVGAAEDMDEARRTAAIARICDQLKSDFNREYFLLEDRGGHNGSGIDRDAAYRAQSND</sequence>
<keyword evidence="2" id="KW-1185">Reference proteome</keyword>
<gene>
    <name evidence="1" type="ORF">GCM10022380_71880</name>
</gene>
<reference evidence="2" key="1">
    <citation type="journal article" date="2019" name="Int. J. Syst. Evol. Microbiol.">
        <title>The Global Catalogue of Microorganisms (GCM) 10K type strain sequencing project: providing services to taxonomists for standard genome sequencing and annotation.</title>
        <authorList>
            <consortium name="The Broad Institute Genomics Platform"/>
            <consortium name="The Broad Institute Genome Sequencing Center for Infectious Disease"/>
            <person name="Wu L."/>
            <person name="Ma J."/>
        </authorList>
    </citation>
    <scope>NUCLEOTIDE SEQUENCE [LARGE SCALE GENOMIC DNA]</scope>
    <source>
        <strain evidence="2">JCM 17017</strain>
    </source>
</reference>
<proteinExistence type="predicted"/>
<name>A0ABP7JEP2_9PSEU</name>
<evidence type="ECO:0000313" key="1">
    <source>
        <dbReference type="EMBL" id="GAA3843218.1"/>
    </source>
</evidence>
<accession>A0ABP7JEP2</accession>
<dbReference type="RefSeq" id="WP_237338342.1">
    <property type="nucleotide sequence ID" value="NZ_BAABCM010000013.1"/>
</dbReference>
<evidence type="ECO:0008006" key="3">
    <source>
        <dbReference type="Google" id="ProtNLM"/>
    </source>
</evidence>